<keyword evidence="1" id="KW-0472">Membrane</keyword>
<feature type="domain" description="DUF305" evidence="2">
    <location>
        <begin position="56"/>
        <end position="219"/>
    </location>
</feature>
<organism evidence="3 4">
    <name type="scientific">Microbacterium lemovicicum</name>
    <dbReference type="NCBI Taxonomy" id="1072463"/>
    <lineage>
        <taxon>Bacteria</taxon>
        <taxon>Bacillati</taxon>
        <taxon>Actinomycetota</taxon>
        <taxon>Actinomycetes</taxon>
        <taxon>Micrococcales</taxon>
        <taxon>Microbacteriaceae</taxon>
        <taxon>Microbacterium</taxon>
    </lineage>
</organism>
<dbReference type="InterPro" id="IPR012347">
    <property type="entry name" value="Ferritin-like"/>
</dbReference>
<sequence length="227" mass="24156">MTDATDDEQDGPTLPPARRSWALIVLGIVAVAALAFAIGRFTAFGTVAEPAPNAADIGFARDMQVHHAQAVEMAMDIYRATDDDELRILSYDIATGQSAQKGEMYDWLAQWGEPQSGGPLMQWMSAADGHAHGGDDGAQQTDAELQEAMGMATPAQLDDLRAATGTAGDCLFLSLMTRHHQGAVQMVDAVLELGSKQNVQHTAAAMKQTQTAEIDAMASLQARLRCG</sequence>
<evidence type="ECO:0000313" key="3">
    <source>
        <dbReference type="EMBL" id="AZS37777.1"/>
    </source>
</evidence>
<evidence type="ECO:0000259" key="2">
    <source>
        <dbReference type="Pfam" id="PF03713"/>
    </source>
</evidence>
<protein>
    <recommendedName>
        <fullName evidence="2">DUF305 domain-containing protein</fullName>
    </recommendedName>
</protein>
<accession>A0A3Q9J3T4</accession>
<dbReference type="AlphaFoldDB" id="A0A3Q9J3T4"/>
<gene>
    <name evidence="3" type="ORF">CVS47_02423</name>
</gene>
<evidence type="ECO:0000256" key="1">
    <source>
        <dbReference type="SAM" id="Phobius"/>
    </source>
</evidence>
<dbReference type="KEGG" id="mlv:CVS47_02423"/>
<dbReference type="OrthoDB" id="26872at2"/>
<reference evidence="3 4" key="1">
    <citation type="submission" date="2018-08" db="EMBL/GenBank/DDBJ databases">
        <title>Microbacterium lemovicicum sp. nov., a bacterium isolated from a natural uranium-rich soil.</title>
        <authorList>
            <person name="ORTET P."/>
        </authorList>
    </citation>
    <scope>NUCLEOTIDE SEQUENCE [LARGE SCALE GENOMIC DNA]</scope>
    <source>
        <strain evidence="3 4">Viu22</strain>
    </source>
</reference>
<proteinExistence type="predicted"/>
<dbReference type="EMBL" id="CP031423">
    <property type="protein sequence ID" value="AZS37777.1"/>
    <property type="molecule type" value="Genomic_DNA"/>
</dbReference>
<keyword evidence="4" id="KW-1185">Reference proteome</keyword>
<dbReference type="InterPro" id="IPR005183">
    <property type="entry name" value="DUF305_CopM-like"/>
</dbReference>
<name>A0A3Q9J3T4_9MICO</name>
<dbReference type="PANTHER" id="PTHR36933">
    <property type="entry name" value="SLL0788 PROTEIN"/>
    <property type="match status" value="1"/>
</dbReference>
<dbReference type="Proteomes" id="UP000276888">
    <property type="component" value="Chromosome"/>
</dbReference>
<evidence type="ECO:0000313" key="4">
    <source>
        <dbReference type="Proteomes" id="UP000276888"/>
    </source>
</evidence>
<keyword evidence="1" id="KW-1133">Transmembrane helix</keyword>
<feature type="transmembrane region" description="Helical" evidence="1">
    <location>
        <begin position="20"/>
        <end position="38"/>
    </location>
</feature>
<keyword evidence="1" id="KW-0812">Transmembrane</keyword>
<dbReference type="Pfam" id="PF03713">
    <property type="entry name" value="DUF305"/>
    <property type="match status" value="1"/>
</dbReference>
<dbReference type="RefSeq" id="WP_127096289.1">
    <property type="nucleotide sequence ID" value="NZ_CP031423.1"/>
</dbReference>
<dbReference type="PANTHER" id="PTHR36933:SF1">
    <property type="entry name" value="SLL0788 PROTEIN"/>
    <property type="match status" value="1"/>
</dbReference>
<dbReference type="Gene3D" id="1.20.1260.10">
    <property type="match status" value="1"/>
</dbReference>